<reference evidence="1 2" key="1">
    <citation type="journal article" date="2018" name="Front. Plant Sci.">
        <title>Red Clover (Trifolium pratense) and Zigzag Clover (T. medium) - A Picture of Genomic Similarities and Differences.</title>
        <authorList>
            <person name="Dluhosova J."/>
            <person name="Istvanek J."/>
            <person name="Nedelnik J."/>
            <person name="Repkova J."/>
        </authorList>
    </citation>
    <scope>NUCLEOTIDE SEQUENCE [LARGE SCALE GENOMIC DNA]</scope>
    <source>
        <strain evidence="2">cv. 10/8</strain>
        <tissue evidence="1">Leaf</tissue>
    </source>
</reference>
<proteinExistence type="predicted"/>
<sequence>LVLARTLNLRTPSRLTTGDSYFRMDKKLAVEPFVIILPVKKLAAATKFLFALLFKVLVFDRT</sequence>
<feature type="non-terminal residue" evidence="1">
    <location>
        <position position="1"/>
    </location>
</feature>
<dbReference type="EMBL" id="LXQA010125510">
    <property type="protein sequence ID" value="MCI21555.1"/>
    <property type="molecule type" value="Genomic_DNA"/>
</dbReference>
<comment type="caution">
    <text evidence="1">The sequence shown here is derived from an EMBL/GenBank/DDBJ whole genome shotgun (WGS) entry which is preliminary data.</text>
</comment>
<evidence type="ECO:0000313" key="2">
    <source>
        <dbReference type="Proteomes" id="UP000265520"/>
    </source>
</evidence>
<evidence type="ECO:0000313" key="1">
    <source>
        <dbReference type="EMBL" id="MCI21555.1"/>
    </source>
</evidence>
<dbReference type="Proteomes" id="UP000265520">
    <property type="component" value="Unassembled WGS sequence"/>
</dbReference>
<accession>A0A392QE54</accession>
<feature type="non-terminal residue" evidence="1">
    <location>
        <position position="62"/>
    </location>
</feature>
<name>A0A392QE54_9FABA</name>
<keyword evidence="2" id="KW-1185">Reference proteome</keyword>
<dbReference type="AlphaFoldDB" id="A0A392QE54"/>
<protein>
    <submittedName>
        <fullName evidence="1">Uncharacterized protein</fullName>
    </submittedName>
</protein>
<organism evidence="1 2">
    <name type="scientific">Trifolium medium</name>
    <dbReference type="NCBI Taxonomy" id="97028"/>
    <lineage>
        <taxon>Eukaryota</taxon>
        <taxon>Viridiplantae</taxon>
        <taxon>Streptophyta</taxon>
        <taxon>Embryophyta</taxon>
        <taxon>Tracheophyta</taxon>
        <taxon>Spermatophyta</taxon>
        <taxon>Magnoliopsida</taxon>
        <taxon>eudicotyledons</taxon>
        <taxon>Gunneridae</taxon>
        <taxon>Pentapetalae</taxon>
        <taxon>rosids</taxon>
        <taxon>fabids</taxon>
        <taxon>Fabales</taxon>
        <taxon>Fabaceae</taxon>
        <taxon>Papilionoideae</taxon>
        <taxon>50 kb inversion clade</taxon>
        <taxon>NPAAA clade</taxon>
        <taxon>Hologalegina</taxon>
        <taxon>IRL clade</taxon>
        <taxon>Trifolieae</taxon>
        <taxon>Trifolium</taxon>
    </lineage>
</organism>